<organism evidence="1">
    <name type="scientific">Eutreptiella gymnastica</name>
    <dbReference type="NCBI Taxonomy" id="73025"/>
    <lineage>
        <taxon>Eukaryota</taxon>
        <taxon>Discoba</taxon>
        <taxon>Euglenozoa</taxon>
        <taxon>Euglenida</taxon>
        <taxon>Spirocuta</taxon>
        <taxon>Euglenophyceae</taxon>
        <taxon>Eutreptiales</taxon>
        <taxon>Eutreptiaceae</taxon>
        <taxon>Eutreptiella</taxon>
    </lineage>
</organism>
<proteinExistence type="predicted"/>
<sequence>MKSYLQGLAPCRSHGIRFPATYPSQAVGGACHRSRSGLAVCIIKAHPTCVLTEWSWAGSPGDQQEQMIVAVDPFLQPTQNNFFLLAAEFFFCIADWSHSFF</sequence>
<gene>
    <name evidence="1" type="ORF">EGYM00392_LOCUS41706</name>
</gene>
<protein>
    <submittedName>
        <fullName evidence="1">Uncharacterized protein</fullName>
    </submittedName>
</protein>
<reference evidence="1" key="1">
    <citation type="submission" date="2021-01" db="EMBL/GenBank/DDBJ databases">
        <authorList>
            <person name="Corre E."/>
            <person name="Pelletier E."/>
            <person name="Niang G."/>
            <person name="Scheremetjew M."/>
            <person name="Finn R."/>
            <person name="Kale V."/>
            <person name="Holt S."/>
            <person name="Cochrane G."/>
            <person name="Meng A."/>
            <person name="Brown T."/>
            <person name="Cohen L."/>
        </authorList>
    </citation>
    <scope>NUCLEOTIDE SEQUENCE</scope>
    <source>
        <strain evidence="1">NIES-381</strain>
    </source>
</reference>
<dbReference type="AlphaFoldDB" id="A0A7S1J2H3"/>
<name>A0A7S1J2H3_9EUGL</name>
<evidence type="ECO:0000313" key="1">
    <source>
        <dbReference type="EMBL" id="CAD9030566.1"/>
    </source>
</evidence>
<dbReference type="EMBL" id="HBGA01112106">
    <property type="protein sequence ID" value="CAD9030566.1"/>
    <property type="molecule type" value="Transcribed_RNA"/>
</dbReference>
<dbReference type="PROSITE" id="PS51257">
    <property type="entry name" value="PROKAR_LIPOPROTEIN"/>
    <property type="match status" value="1"/>
</dbReference>
<accession>A0A7S1J2H3</accession>